<feature type="transmembrane region" description="Helical" evidence="6">
    <location>
        <begin position="415"/>
        <end position="435"/>
    </location>
</feature>
<feature type="transmembrane region" description="Helical" evidence="6">
    <location>
        <begin position="21"/>
        <end position="42"/>
    </location>
</feature>
<feature type="domain" description="ABC3 transporter permease C-terminal" evidence="7">
    <location>
        <begin position="624"/>
        <end position="711"/>
    </location>
</feature>
<feature type="transmembrane region" description="Helical" evidence="6">
    <location>
        <begin position="294"/>
        <end position="318"/>
    </location>
</feature>
<keyword evidence="4 6" id="KW-1133">Transmembrane helix</keyword>
<evidence type="ECO:0000256" key="1">
    <source>
        <dbReference type="ARBA" id="ARBA00004651"/>
    </source>
</evidence>
<sequence length="716" mass="80980">MILRKTIPRNIREKKFQYSGVTLLLFFSVMLYVGLSMAISTLDKRNEQFSKENNQESFHLVTSDTLSKEQLSTWENEYHFKLEERHYQNLQVSEDTTLRLLGITNKINIPFISEGKMPDKSGEIAVAEAFAAKNGFQIGDEIDLNGTKGKITGFVYLPDYIYMIQHQYDIISNPKQFGIGITVQDTFSKTNRPLQTEVLGFKENGKIPNEFLTDVKKQSAILQYVENEENARIQYIDSEIEGASTTITSLSTFILILSIVMILMLMKRRLELQRKEIGTLLALGYRRNELQFHYLGYAWIVGLTGSVTGILAGAGLSVPLSNMYSNYFNLPAVSMFDWSPSALLIGFFMPIILLVLLTTVVIHRTLRLDPLTLLRPKEVTSGKKSWFEKLPWMQTGTFIRRFRLRLLVRNKARSFYIFLGVMFSTILLLFGFIAFRSMNQLVDTTYQDVQSYNYAVHYKSLQSDEVPESESPFVMSEIKIANDKGKKSKASLYGIIPETDYLHLMNGEERLNQSLNDGVVISRPLAAVLGVNKGDSLTLTNTLNQKEWDTQVQGVTDIYIGKTLYLPLKKVNAFLGYPKGSYTAVWQKNKPEVTNNVFMIEDKQKVIDSFEASSGATRYSVFGMAGFAIMIGVIVLTLLTNLIVEENSPSISLFKVMGYTNQEVSKLVLNVYTPVVFLSYFISIPLAVLGLKATFNSLVEQTGFLLPTTLTGGWSF</sequence>
<evidence type="ECO:0000313" key="8">
    <source>
        <dbReference type="EMBL" id="UOQ42628.1"/>
    </source>
</evidence>
<evidence type="ECO:0000256" key="5">
    <source>
        <dbReference type="ARBA" id="ARBA00023136"/>
    </source>
</evidence>
<gene>
    <name evidence="8" type="ORF">MUN89_11630</name>
</gene>
<dbReference type="InterPro" id="IPR038766">
    <property type="entry name" value="Membrane_comp_ABC_pdt"/>
</dbReference>
<evidence type="ECO:0000313" key="9">
    <source>
        <dbReference type="Proteomes" id="UP000831787"/>
    </source>
</evidence>
<evidence type="ECO:0000256" key="4">
    <source>
        <dbReference type="ARBA" id="ARBA00022989"/>
    </source>
</evidence>
<evidence type="ECO:0000256" key="6">
    <source>
        <dbReference type="SAM" id="Phobius"/>
    </source>
</evidence>
<evidence type="ECO:0000256" key="3">
    <source>
        <dbReference type="ARBA" id="ARBA00022692"/>
    </source>
</evidence>
<organism evidence="8 9">
    <name type="scientific">Halobacillus salinarum</name>
    <dbReference type="NCBI Taxonomy" id="2932257"/>
    <lineage>
        <taxon>Bacteria</taxon>
        <taxon>Bacillati</taxon>
        <taxon>Bacillota</taxon>
        <taxon>Bacilli</taxon>
        <taxon>Bacillales</taxon>
        <taxon>Bacillaceae</taxon>
        <taxon>Halobacillus</taxon>
    </lineage>
</organism>
<dbReference type="Proteomes" id="UP000831787">
    <property type="component" value="Chromosome"/>
</dbReference>
<dbReference type="PANTHER" id="PTHR30287">
    <property type="entry name" value="MEMBRANE COMPONENT OF PREDICTED ABC SUPERFAMILY METABOLITE UPTAKE TRANSPORTER"/>
    <property type="match status" value="1"/>
</dbReference>
<feature type="domain" description="ABC3 transporter permease C-terminal" evidence="7">
    <location>
        <begin position="249"/>
        <end position="370"/>
    </location>
</feature>
<feature type="transmembrane region" description="Helical" evidence="6">
    <location>
        <begin position="247"/>
        <end position="266"/>
    </location>
</feature>
<dbReference type="Pfam" id="PF02687">
    <property type="entry name" value="FtsX"/>
    <property type="match status" value="2"/>
</dbReference>
<keyword evidence="5 6" id="KW-0472">Membrane</keyword>
<protein>
    <submittedName>
        <fullName evidence="8">ABC transporter permease</fullName>
    </submittedName>
</protein>
<feature type="transmembrane region" description="Helical" evidence="6">
    <location>
        <begin position="619"/>
        <end position="644"/>
    </location>
</feature>
<feature type="transmembrane region" description="Helical" evidence="6">
    <location>
        <begin position="338"/>
        <end position="362"/>
    </location>
</feature>
<dbReference type="PANTHER" id="PTHR30287:SF1">
    <property type="entry name" value="INNER MEMBRANE PROTEIN"/>
    <property type="match status" value="1"/>
</dbReference>
<evidence type="ECO:0000259" key="7">
    <source>
        <dbReference type="Pfam" id="PF02687"/>
    </source>
</evidence>
<proteinExistence type="predicted"/>
<keyword evidence="2" id="KW-1003">Cell membrane</keyword>
<comment type="subcellular location">
    <subcellularLocation>
        <location evidence="1">Cell membrane</location>
        <topology evidence="1">Multi-pass membrane protein</topology>
    </subcellularLocation>
</comment>
<feature type="transmembrane region" description="Helical" evidence="6">
    <location>
        <begin position="664"/>
        <end position="688"/>
    </location>
</feature>
<keyword evidence="3 6" id="KW-0812">Transmembrane</keyword>
<evidence type="ECO:0000256" key="2">
    <source>
        <dbReference type="ARBA" id="ARBA00022475"/>
    </source>
</evidence>
<name>A0ABY4EEZ4_9BACI</name>
<dbReference type="RefSeq" id="WP_244707891.1">
    <property type="nucleotide sequence ID" value="NZ_CP095073.1"/>
</dbReference>
<dbReference type="EMBL" id="CP095073">
    <property type="protein sequence ID" value="UOQ42628.1"/>
    <property type="molecule type" value="Genomic_DNA"/>
</dbReference>
<reference evidence="8 9" key="1">
    <citation type="submission" date="2022-04" db="EMBL/GenBank/DDBJ databases">
        <title>Halobacillus sp. isolated from saltern.</title>
        <authorList>
            <person name="Won M."/>
            <person name="Lee C.-M."/>
            <person name="Woen H.-Y."/>
            <person name="Kwon S.-W."/>
        </authorList>
    </citation>
    <scope>NUCLEOTIDE SEQUENCE [LARGE SCALE GENOMIC DNA]</scope>
    <source>
        <strain evidence="8 9">SSBR10-3</strain>
    </source>
</reference>
<keyword evidence="9" id="KW-1185">Reference proteome</keyword>
<accession>A0ABY4EEZ4</accession>
<dbReference type="InterPro" id="IPR003838">
    <property type="entry name" value="ABC3_permease_C"/>
</dbReference>